<dbReference type="Proteomes" id="UP001387100">
    <property type="component" value="Unassembled WGS sequence"/>
</dbReference>
<accession>A0ABU8RJQ3</accession>
<dbReference type="EMBL" id="JBBIAA010000007">
    <property type="protein sequence ID" value="MEJ5945285.1"/>
    <property type="molecule type" value="Genomic_DNA"/>
</dbReference>
<name>A0ABU8RJQ3_9ACTN</name>
<evidence type="ECO:0008006" key="3">
    <source>
        <dbReference type="Google" id="ProtNLM"/>
    </source>
</evidence>
<keyword evidence="2" id="KW-1185">Reference proteome</keyword>
<dbReference type="Gene3D" id="3.40.50.150">
    <property type="entry name" value="Vaccinia Virus protein VP39"/>
    <property type="match status" value="1"/>
</dbReference>
<organism evidence="1 2">
    <name type="scientific">Pseudokineococcus basanitobsidens</name>
    <dbReference type="NCBI Taxonomy" id="1926649"/>
    <lineage>
        <taxon>Bacteria</taxon>
        <taxon>Bacillati</taxon>
        <taxon>Actinomycetota</taxon>
        <taxon>Actinomycetes</taxon>
        <taxon>Kineosporiales</taxon>
        <taxon>Kineosporiaceae</taxon>
        <taxon>Pseudokineococcus</taxon>
    </lineage>
</organism>
<evidence type="ECO:0000313" key="1">
    <source>
        <dbReference type="EMBL" id="MEJ5945285.1"/>
    </source>
</evidence>
<protein>
    <recommendedName>
        <fullName evidence="3">RNA methylase family UPF0020</fullName>
    </recommendedName>
</protein>
<dbReference type="RefSeq" id="WP_339574670.1">
    <property type="nucleotide sequence ID" value="NZ_JBBIAA010000007.1"/>
</dbReference>
<dbReference type="InterPro" id="IPR029063">
    <property type="entry name" value="SAM-dependent_MTases_sf"/>
</dbReference>
<sequence>MSARAGRRRWAVLVTPVANRAYAGDAPRLLAVELATVLGERARDVVVEDLAGTRFVTLTTPGPLDDASLQAVAAASTAHALFGRRTLDDGQDALVPVRLPAVDRYDDDLVTIPRYPGKTNEHLTRMMLGLATSALDLPSGAHHRRVLLDPLAGRGTTLSLGLLAGLDVVGVEVDAADVDAYRALLTRWLREKRLKHSVSASRLRVGGRTLGTRLDATLSPSKEAARAGDVQTLALLGADALDVGPVLGRAGVDLLVTDLPYGVAHGSVRGGALARSPRELLAAGLPVWVPSLRRGGAVAMSWNTHVLPRAELERLLVANGLDVTDVGADGALAHRVDQAVHRDVVVARRPRGSSAP</sequence>
<reference evidence="1 2" key="1">
    <citation type="journal article" date="2017" name="Int. J. Syst. Evol. Microbiol.">
        <title>Pseudokineococcus basanitobsidens sp. nov., isolated from volcanic rock.</title>
        <authorList>
            <person name="Lee D.W."/>
            <person name="Park M.Y."/>
            <person name="Kim J.J."/>
            <person name="Kim B.S."/>
        </authorList>
    </citation>
    <scope>NUCLEOTIDE SEQUENCE [LARGE SCALE GENOMIC DNA]</scope>
    <source>
        <strain evidence="1 2">DSM 103726</strain>
    </source>
</reference>
<comment type="caution">
    <text evidence="1">The sequence shown here is derived from an EMBL/GenBank/DDBJ whole genome shotgun (WGS) entry which is preliminary data.</text>
</comment>
<dbReference type="SUPFAM" id="SSF53335">
    <property type="entry name" value="S-adenosyl-L-methionine-dependent methyltransferases"/>
    <property type="match status" value="1"/>
</dbReference>
<evidence type="ECO:0000313" key="2">
    <source>
        <dbReference type="Proteomes" id="UP001387100"/>
    </source>
</evidence>
<proteinExistence type="predicted"/>
<gene>
    <name evidence="1" type="ORF">WDZ17_08265</name>
</gene>